<keyword evidence="1" id="KW-0812">Transmembrane</keyword>
<gene>
    <name evidence="2" type="ORF">SD70_10960</name>
</gene>
<accession>A0ABR5AK83</accession>
<reference evidence="2 3" key="1">
    <citation type="submission" date="2014-12" db="EMBL/GenBank/DDBJ databases">
        <title>Draft genome sequence of Paenibacillus kamchatkensis strain B-2647.</title>
        <authorList>
            <person name="Karlyshev A.V."/>
            <person name="Kudryashova E.B."/>
        </authorList>
    </citation>
    <scope>NUCLEOTIDE SEQUENCE [LARGE SCALE GENOMIC DNA]</scope>
    <source>
        <strain evidence="2 3">VKM B-2647</strain>
    </source>
</reference>
<evidence type="ECO:0000256" key="1">
    <source>
        <dbReference type="SAM" id="Phobius"/>
    </source>
</evidence>
<keyword evidence="3" id="KW-1185">Reference proteome</keyword>
<evidence type="ECO:0000313" key="3">
    <source>
        <dbReference type="Proteomes" id="UP000031967"/>
    </source>
</evidence>
<feature type="transmembrane region" description="Helical" evidence="1">
    <location>
        <begin position="6"/>
        <end position="22"/>
    </location>
</feature>
<keyword evidence="1" id="KW-1133">Transmembrane helix</keyword>
<sequence length="72" mass="8063">MVMLDAVIIVIGIGALATLRLVRRMIRSIETVVYFMVAVTLVEQVHSAIPDNFKLIKFSANFAAFVFFKMKG</sequence>
<keyword evidence="1" id="KW-0472">Membrane</keyword>
<dbReference type="Proteomes" id="UP000031967">
    <property type="component" value="Unassembled WGS sequence"/>
</dbReference>
<proteinExistence type="predicted"/>
<comment type="caution">
    <text evidence="2">The sequence shown here is derived from an EMBL/GenBank/DDBJ whole genome shotgun (WGS) entry which is preliminary data.</text>
</comment>
<organism evidence="2 3">
    <name type="scientific">Gordoniibacillus kamchatkensis</name>
    <dbReference type="NCBI Taxonomy" id="1590651"/>
    <lineage>
        <taxon>Bacteria</taxon>
        <taxon>Bacillati</taxon>
        <taxon>Bacillota</taxon>
        <taxon>Bacilli</taxon>
        <taxon>Bacillales</taxon>
        <taxon>Paenibacillaceae</taxon>
        <taxon>Gordoniibacillus</taxon>
    </lineage>
</organism>
<name>A0ABR5AK83_9BACL</name>
<dbReference type="EMBL" id="JXAK01000016">
    <property type="protein sequence ID" value="KIL40767.1"/>
    <property type="molecule type" value="Genomic_DNA"/>
</dbReference>
<protein>
    <submittedName>
        <fullName evidence="2">Uncharacterized protein</fullName>
    </submittedName>
</protein>
<dbReference type="RefSeq" id="WP_041047615.1">
    <property type="nucleotide sequence ID" value="NZ_JXAK01000016.1"/>
</dbReference>
<evidence type="ECO:0000313" key="2">
    <source>
        <dbReference type="EMBL" id="KIL40767.1"/>
    </source>
</evidence>